<evidence type="ECO:0000256" key="1">
    <source>
        <dbReference type="ARBA" id="ARBA00000085"/>
    </source>
</evidence>
<feature type="region of interest" description="Disordered" evidence="16">
    <location>
        <begin position="746"/>
        <end position="765"/>
    </location>
</feature>
<dbReference type="CDD" id="cd16922">
    <property type="entry name" value="HATPase_EvgS-ArcB-TorS-like"/>
    <property type="match status" value="1"/>
</dbReference>
<dbReference type="Gene3D" id="3.30.565.10">
    <property type="entry name" value="Histidine kinase-like ATPase, C-terminal domain"/>
    <property type="match status" value="1"/>
</dbReference>
<dbReference type="PROSITE" id="PS50005">
    <property type="entry name" value="TPR"/>
    <property type="match status" value="2"/>
</dbReference>
<dbReference type="PROSITE" id="PS50110">
    <property type="entry name" value="RESPONSE_REGULATORY"/>
    <property type="match status" value="1"/>
</dbReference>
<dbReference type="InterPro" id="IPR003594">
    <property type="entry name" value="HATPase_dom"/>
</dbReference>
<comment type="caution">
    <text evidence="20">The sequence shown here is derived from an EMBL/GenBank/DDBJ whole genome shotgun (WGS) entry which is preliminary data.</text>
</comment>
<evidence type="ECO:0000256" key="16">
    <source>
        <dbReference type="SAM" id="MobiDB-lite"/>
    </source>
</evidence>
<dbReference type="InterPro" id="IPR005467">
    <property type="entry name" value="His_kinase_dom"/>
</dbReference>
<feature type="modified residue" description="4-aspartylphosphate" evidence="14">
    <location>
        <position position="672"/>
    </location>
</feature>
<dbReference type="PANTHER" id="PTHR43047:SF72">
    <property type="entry name" value="OSMOSENSING HISTIDINE PROTEIN KINASE SLN1"/>
    <property type="match status" value="1"/>
</dbReference>
<dbReference type="SUPFAM" id="SSF55874">
    <property type="entry name" value="ATPase domain of HSP90 chaperone/DNA topoisomerase II/histidine kinase"/>
    <property type="match status" value="1"/>
</dbReference>
<dbReference type="SUPFAM" id="SSF47226">
    <property type="entry name" value="Histidine-containing phosphotransfer domain, HPT domain"/>
    <property type="match status" value="1"/>
</dbReference>
<feature type="domain" description="HPt" evidence="19">
    <location>
        <begin position="789"/>
        <end position="885"/>
    </location>
</feature>
<dbReference type="InterPro" id="IPR036097">
    <property type="entry name" value="HisK_dim/P_sf"/>
</dbReference>
<dbReference type="InterPro" id="IPR011990">
    <property type="entry name" value="TPR-like_helical_dom_sf"/>
</dbReference>
<dbReference type="RefSeq" id="WP_345081667.1">
    <property type="nucleotide sequence ID" value="NZ_BAABFA010000010.1"/>
</dbReference>
<keyword evidence="10" id="KW-0547">Nucleotide-binding</keyword>
<evidence type="ECO:0000313" key="21">
    <source>
        <dbReference type="Proteomes" id="UP001500067"/>
    </source>
</evidence>
<dbReference type="Pfam" id="PF00072">
    <property type="entry name" value="Response_reg"/>
    <property type="match status" value="1"/>
</dbReference>
<evidence type="ECO:0000259" key="17">
    <source>
        <dbReference type="PROSITE" id="PS50109"/>
    </source>
</evidence>
<dbReference type="InterPro" id="IPR036641">
    <property type="entry name" value="HPT_dom_sf"/>
</dbReference>
<dbReference type="SMART" id="SM00388">
    <property type="entry name" value="HisKA"/>
    <property type="match status" value="1"/>
</dbReference>
<accession>A0ABP8NG52</accession>
<protein>
    <recommendedName>
        <fullName evidence="3">histidine kinase</fullName>
        <ecNumber evidence="3">2.7.13.3</ecNumber>
    </recommendedName>
</protein>
<proteinExistence type="predicted"/>
<dbReference type="SMART" id="SM00387">
    <property type="entry name" value="HATPase_c"/>
    <property type="match status" value="1"/>
</dbReference>
<evidence type="ECO:0000313" key="20">
    <source>
        <dbReference type="EMBL" id="GAA4465337.1"/>
    </source>
</evidence>
<dbReference type="Pfam" id="PF17874">
    <property type="entry name" value="TPR_MalT"/>
    <property type="match status" value="1"/>
</dbReference>
<reference evidence="21" key="1">
    <citation type="journal article" date="2019" name="Int. J. Syst. Evol. Microbiol.">
        <title>The Global Catalogue of Microorganisms (GCM) 10K type strain sequencing project: providing services to taxonomists for standard genome sequencing and annotation.</title>
        <authorList>
            <consortium name="The Broad Institute Genomics Platform"/>
            <consortium name="The Broad Institute Genome Sequencing Center for Infectious Disease"/>
            <person name="Wu L."/>
            <person name="Ma J."/>
        </authorList>
    </citation>
    <scope>NUCLEOTIDE SEQUENCE [LARGE SCALE GENOMIC DNA]</scope>
    <source>
        <strain evidence="21">JCM 32105</strain>
    </source>
</reference>
<dbReference type="InterPro" id="IPR011006">
    <property type="entry name" value="CheY-like_superfamily"/>
</dbReference>
<evidence type="ECO:0000256" key="8">
    <source>
        <dbReference type="ARBA" id="ARBA00022692"/>
    </source>
</evidence>
<comment type="subcellular location">
    <subcellularLocation>
        <location evidence="2">Cell inner membrane</location>
        <topology evidence="2">Multi-pass membrane protein</topology>
    </subcellularLocation>
</comment>
<dbReference type="InterPro" id="IPR003661">
    <property type="entry name" value="HisK_dim/P_dom"/>
</dbReference>
<dbReference type="InterPro" id="IPR041617">
    <property type="entry name" value="TPR_MalT"/>
</dbReference>
<evidence type="ECO:0000259" key="18">
    <source>
        <dbReference type="PROSITE" id="PS50110"/>
    </source>
</evidence>
<feature type="repeat" description="TPR" evidence="15">
    <location>
        <begin position="183"/>
        <end position="216"/>
    </location>
</feature>
<dbReference type="PANTHER" id="PTHR43047">
    <property type="entry name" value="TWO-COMPONENT HISTIDINE PROTEIN KINASE"/>
    <property type="match status" value="1"/>
</dbReference>
<dbReference type="InterPro" id="IPR001789">
    <property type="entry name" value="Sig_transdc_resp-reg_receiver"/>
</dbReference>
<evidence type="ECO:0000256" key="5">
    <source>
        <dbReference type="ARBA" id="ARBA00022519"/>
    </source>
</evidence>
<dbReference type="SUPFAM" id="SSF52172">
    <property type="entry name" value="CheY-like"/>
    <property type="match status" value="1"/>
</dbReference>
<keyword evidence="9" id="KW-0418">Kinase</keyword>
<dbReference type="PRINTS" id="PR00344">
    <property type="entry name" value="BCTRLSENSOR"/>
</dbReference>
<dbReference type="InterPro" id="IPR008207">
    <property type="entry name" value="Sig_transdc_His_kin_Hpt_dom"/>
</dbReference>
<dbReference type="Gene3D" id="1.10.287.130">
    <property type="match status" value="1"/>
</dbReference>
<dbReference type="Proteomes" id="UP001500067">
    <property type="component" value="Unassembled WGS sequence"/>
</dbReference>
<evidence type="ECO:0000256" key="7">
    <source>
        <dbReference type="ARBA" id="ARBA00022679"/>
    </source>
</evidence>
<dbReference type="Gene3D" id="1.20.120.160">
    <property type="entry name" value="HPT domain"/>
    <property type="match status" value="1"/>
</dbReference>
<evidence type="ECO:0000256" key="3">
    <source>
        <dbReference type="ARBA" id="ARBA00012438"/>
    </source>
</evidence>
<evidence type="ECO:0000256" key="6">
    <source>
        <dbReference type="ARBA" id="ARBA00022553"/>
    </source>
</evidence>
<gene>
    <name evidence="20" type="ORF">GCM10023093_17360</name>
</gene>
<dbReference type="InterPro" id="IPR036890">
    <property type="entry name" value="HATPase_C_sf"/>
</dbReference>
<keyword evidence="6 14" id="KW-0597">Phosphoprotein</keyword>
<dbReference type="CDD" id="cd17546">
    <property type="entry name" value="REC_hyHK_CKI1_RcsC-like"/>
    <property type="match status" value="1"/>
</dbReference>
<evidence type="ECO:0000259" key="19">
    <source>
        <dbReference type="PROSITE" id="PS50894"/>
    </source>
</evidence>
<keyword evidence="15" id="KW-0802">TPR repeat</keyword>
<feature type="repeat" description="TPR" evidence="15">
    <location>
        <begin position="103"/>
        <end position="136"/>
    </location>
</feature>
<dbReference type="SMART" id="SM00028">
    <property type="entry name" value="TPR"/>
    <property type="match status" value="6"/>
</dbReference>
<feature type="modified residue" description="Phosphohistidine" evidence="13">
    <location>
        <position position="828"/>
    </location>
</feature>
<name>A0ABP8NG52_9BACT</name>
<evidence type="ECO:0000256" key="9">
    <source>
        <dbReference type="ARBA" id="ARBA00022777"/>
    </source>
</evidence>
<dbReference type="EC" id="2.7.13.3" evidence="3"/>
<keyword evidence="7" id="KW-0808">Transferase</keyword>
<dbReference type="Pfam" id="PF02518">
    <property type="entry name" value="HATPase_c"/>
    <property type="match status" value="1"/>
</dbReference>
<dbReference type="EMBL" id="BAABFA010000010">
    <property type="protein sequence ID" value="GAA4465337.1"/>
    <property type="molecule type" value="Genomic_DNA"/>
</dbReference>
<feature type="domain" description="Response regulatory" evidence="18">
    <location>
        <begin position="621"/>
        <end position="741"/>
    </location>
</feature>
<keyword evidence="12" id="KW-0472">Membrane</keyword>
<dbReference type="InterPro" id="IPR019734">
    <property type="entry name" value="TPR_rpt"/>
</dbReference>
<dbReference type="Pfam" id="PF00512">
    <property type="entry name" value="HisKA"/>
    <property type="match status" value="1"/>
</dbReference>
<dbReference type="SUPFAM" id="SSF47384">
    <property type="entry name" value="Homodimeric domain of signal transducing histidine kinase"/>
    <property type="match status" value="1"/>
</dbReference>
<organism evidence="20 21">
    <name type="scientific">Nemorincola caseinilytica</name>
    <dbReference type="NCBI Taxonomy" id="2054315"/>
    <lineage>
        <taxon>Bacteria</taxon>
        <taxon>Pseudomonadati</taxon>
        <taxon>Bacteroidota</taxon>
        <taxon>Chitinophagia</taxon>
        <taxon>Chitinophagales</taxon>
        <taxon>Chitinophagaceae</taxon>
        <taxon>Nemorincola</taxon>
    </lineage>
</organism>
<feature type="compositionally biased region" description="Basic and acidic residues" evidence="16">
    <location>
        <begin position="753"/>
        <end position="765"/>
    </location>
</feature>
<feature type="domain" description="Histidine kinase" evidence="17">
    <location>
        <begin position="375"/>
        <end position="596"/>
    </location>
</feature>
<evidence type="ECO:0000256" key="10">
    <source>
        <dbReference type="ARBA" id="ARBA00022840"/>
    </source>
</evidence>
<dbReference type="Gene3D" id="3.40.50.2300">
    <property type="match status" value="1"/>
</dbReference>
<keyword evidence="8" id="KW-0812">Transmembrane</keyword>
<dbReference type="PROSITE" id="PS50109">
    <property type="entry name" value="HIS_KIN"/>
    <property type="match status" value="1"/>
</dbReference>
<dbReference type="PROSITE" id="PS50894">
    <property type="entry name" value="HPT"/>
    <property type="match status" value="1"/>
</dbReference>
<keyword evidence="10" id="KW-0067">ATP-binding</keyword>
<evidence type="ECO:0000256" key="13">
    <source>
        <dbReference type="PROSITE-ProRule" id="PRU00110"/>
    </source>
</evidence>
<keyword evidence="4" id="KW-1003">Cell membrane</keyword>
<keyword evidence="11" id="KW-1133">Transmembrane helix</keyword>
<evidence type="ECO:0000256" key="2">
    <source>
        <dbReference type="ARBA" id="ARBA00004429"/>
    </source>
</evidence>
<dbReference type="SMART" id="SM00448">
    <property type="entry name" value="REC"/>
    <property type="match status" value="1"/>
</dbReference>
<evidence type="ECO:0000256" key="14">
    <source>
        <dbReference type="PROSITE-ProRule" id="PRU00169"/>
    </source>
</evidence>
<evidence type="ECO:0000256" key="15">
    <source>
        <dbReference type="PROSITE-ProRule" id="PRU00339"/>
    </source>
</evidence>
<keyword evidence="21" id="KW-1185">Reference proteome</keyword>
<dbReference type="InterPro" id="IPR004358">
    <property type="entry name" value="Sig_transdc_His_kin-like_C"/>
</dbReference>
<evidence type="ECO:0000256" key="4">
    <source>
        <dbReference type="ARBA" id="ARBA00022475"/>
    </source>
</evidence>
<sequence length="885" mass="100475">MIDTPRYKELQTILAQQTDEKGRIDTLVDMGVEVRNIDVEHALKMAEDIIQRSKVVAYPRGIGRGLNLKGSCYWLMGDYEHGLAILKEALHIAERIKDVGLEARVLHNFGNIYRDMGDLANALTHFEKALINNEQIGDEFAQSVILTSISNLLYDLNDYDSALEYALKCLPIFERAHNRTSLINVHNTLGNIYFKKEQFSEALHYFQENLKHSEPETAAYVMAESGLGKVYYKMQDFGNSSRYLTDALREAQLLGNVEVQIICHFYLGRLYMDDNNDRQALQSLHAAYSLAEEYQRRHDLMSIHEVLSALYDKMGDIPQAFHHLKTFEQLKEEIFQQKILSELRNLQVRQQIELARKEKEVAERTARLKHQFMANMSHEIRTPMNAIIGMARLLLTRDPRPEQLRYLNAIQMSADNLLVIINDILDLSKIEAGKIVIEHIDFSMREVLQSVRDMLMLKAEERHIELRTSVDDALPRKLTGDPTRVNQVLINLAGNAVKFTEQGYVSVHISLAREEGSKLWVRFDVTDTGIGIAKEHIDSIFDSFTQAGAETTRKFGGTGLGLTICRQLVSLMGGEMTVQSQLGKGTTFTVTIPFDRAAEQTDEVQSNVLDPVSMRRLNNMKVMLVEDNEFNRMVAEDTLKELIPSIRLDVAINGQEAVDHLRREMYDVVLMDIQMPVMDGITATKIIRTELPSPQRNVKIIAMTANVLQEDVQHYFVVGMNGFVSKPFHAEELLLKMDEVMSGGKALSETEETIDKPQNEPKMEERPAAPILPDRVTDMQFLKQLTGGNADKMNKYIGMFLENAPKLLDNIDRALAISDYPTIKIAAHSLKPQLSYMGVKEDVSKIFLIEQSAGSPAHFESLPPLIHNLKHLCKKAFEELNNSKS</sequence>
<comment type="catalytic activity">
    <reaction evidence="1">
        <text>ATP + protein L-histidine = ADP + protein N-phospho-L-histidine.</text>
        <dbReference type="EC" id="2.7.13.3"/>
    </reaction>
</comment>
<dbReference type="SUPFAM" id="SSF48452">
    <property type="entry name" value="TPR-like"/>
    <property type="match status" value="2"/>
</dbReference>
<dbReference type="Gene3D" id="1.25.40.10">
    <property type="entry name" value="Tetratricopeptide repeat domain"/>
    <property type="match status" value="2"/>
</dbReference>
<evidence type="ECO:0000256" key="12">
    <source>
        <dbReference type="ARBA" id="ARBA00023136"/>
    </source>
</evidence>
<keyword evidence="5" id="KW-0997">Cell inner membrane</keyword>
<dbReference type="CDD" id="cd00082">
    <property type="entry name" value="HisKA"/>
    <property type="match status" value="1"/>
</dbReference>
<evidence type="ECO:0000256" key="11">
    <source>
        <dbReference type="ARBA" id="ARBA00022989"/>
    </source>
</evidence>